<name>A0ABV5NJ89_9ACTN</name>
<organism evidence="3 4">
    <name type="scientific">Nonomuraea salmonea</name>
    <dbReference type="NCBI Taxonomy" id="46181"/>
    <lineage>
        <taxon>Bacteria</taxon>
        <taxon>Bacillati</taxon>
        <taxon>Actinomycetota</taxon>
        <taxon>Actinomycetes</taxon>
        <taxon>Streptosporangiales</taxon>
        <taxon>Streptosporangiaceae</taxon>
        <taxon>Nonomuraea</taxon>
    </lineage>
</organism>
<feature type="transmembrane region" description="Helical" evidence="2">
    <location>
        <begin position="133"/>
        <end position="153"/>
    </location>
</feature>
<feature type="transmembrane region" description="Helical" evidence="2">
    <location>
        <begin position="355"/>
        <end position="374"/>
    </location>
</feature>
<feature type="transmembrane region" description="Helical" evidence="2">
    <location>
        <begin position="173"/>
        <end position="194"/>
    </location>
</feature>
<keyword evidence="2" id="KW-0472">Membrane</keyword>
<dbReference type="PANTHER" id="PTHR37305">
    <property type="entry name" value="INTEGRAL MEMBRANE PROTEIN-RELATED"/>
    <property type="match status" value="1"/>
</dbReference>
<sequence>MSTAENGGPAGTSTLGGRARRTPGLVPVTETLRTTERTGPNGAGEASEAAAGTGATAPTGTAPTGTAPTGTAPTGTAPTGTAPTGSAGGGASTGTAGRATAATGAAGAGRAVGAFWRLLGSELGLTFRRPRNLVILAVLAVVPVVIGVTLRAVGGDEGMGGIVQDVAGNSLMLTFLSFSFLTLLLMPVAVSVVAGDAMAGEAGAGTLRYLLAAPAGRTRLLVVKFLNAAVYSYAVTAVVALSALVTGLLLFPAGPVTLLSGTTISMAEGLLRIAICVGYVGAGMAALAAVALALSVFTEVSIGAIAGTMVLIIVCQVLRAIPELDAVAPYLLPTRFTDFDAVLRSPIDVAVLRDGLLAFGAYILLFGSIAWARFSGKDITS</sequence>
<evidence type="ECO:0000313" key="4">
    <source>
        <dbReference type="Proteomes" id="UP001589568"/>
    </source>
</evidence>
<feature type="compositionally biased region" description="Low complexity" evidence="1">
    <location>
        <begin position="43"/>
        <end position="85"/>
    </location>
</feature>
<feature type="compositionally biased region" description="Polar residues" evidence="1">
    <location>
        <begin position="1"/>
        <end position="15"/>
    </location>
</feature>
<dbReference type="Proteomes" id="UP001589568">
    <property type="component" value="Unassembled WGS sequence"/>
</dbReference>
<proteinExistence type="predicted"/>
<comment type="caution">
    <text evidence="3">The sequence shown here is derived from an EMBL/GenBank/DDBJ whole genome shotgun (WGS) entry which is preliminary data.</text>
</comment>
<evidence type="ECO:0000256" key="1">
    <source>
        <dbReference type="SAM" id="MobiDB-lite"/>
    </source>
</evidence>
<feature type="transmembrane region" description="Helical" evidence="2">
    <location>
        <begin position="301"/>
        <end position="321"/>
    </location>
</feature>
<feature type="region of interest" description="Disordered" evidence="1">
    <location>
        <begin position="1"/>
        <end position="97"/>
    </location>
</feature>
<dbReference type="RefSeq" id="WP_379483157.1">
    <property type="nucleotide sequence ID" value="NZ_JBHMCF010000011.1"/>
</dbReference>
<accession>A0ABV5NJ89</accession>
<gene>
    <name evidence="3" type="ORF">ACFFR3_12640</name>
</gene>
<keyword evidence="4" id="KW-1185">Reference proteome</keyword>
<reference evidence="3 4" key="1">
    <citation type="submission" date="2024-09" db="EMBL/GenBank/DDBJ databases">
        <authorList>
            <person name="Sun Q."/>
            <person name="Mori K."/>
        </authorList>
    </citation>
    <scope>NUCLEOTIDE SEQUENCE [LARGE SCALE GENOMIC DNA]</scope>
    <source>
        <strain evidence="3 4">JCM 3324</strain>
    </source>
</reference>
<dbReference type="EMBL" id="JBHMCF010000011">
    <property type="protein sequence ID" value="MFB9470359.1"/>
    <property type="molecule type" value="Genomic_DNA"/>
</dbReference>
<dbReference type="Pfam" id="PF12730">
    <property type="entry name" value="ABC2_membrane_4"/>
    <property type="match status" value="1"/>
</dbReference>
<dbReference type="PANTHER" id="PTHR37305:SF1">
    <property type="entry name" value="MEMBRANE PROTEIN"/>
    <property type="match status" value="1"/>
</dbReference>
<evidence type="ECO:0000256" key="2">
    <source>
        <dbReference type="SAM" id="Phobius"/>
    </source>
</evidence>
<keyword evidence="2" id="KW-1133">Transmembrane helix</keyword>
<protein>
    <submittedName>
        <fullName evidence="3">ABC transporter permease</fullName>
    </submittedName>
</protein>
<feature type="transmembrane region" description="Helical" evidence="2">
    <location>
        <begin position="271"/>
        <end position="294"/>
    </location>
</feature>
<keyword evidence="2" id="KW-0812">Transmembrane</keyword>
<feature type="transmembrane region" description="Helical" evidence="2">
    <location>
        <begin position="225"/>
        <end position="251"/>
    </location>
</feature>
<evidence type="ECO:0000313" key="3">
    <source>
        <dbReference type="EMBL" id="MFB9470359.1"/>
    </source>
</evidence>